<evidence type="ECO:0000256" key="3">
    <source>
        <dbReference type="ARBA" id="ARBA00022729"/>
    </source>
</evidence>
<dbReference type="Pfam" id="PF00496">
    <property type="entry name" value="SBP_bac_5"/>
    <property type="match status" value="1"/>
</dbReference>
<dbReference type="EMBL" id="CP016379">
    <property type="protein sequence ID" value="AZR74896.1"/>
    <property type="molecule type" value="Genomic_DNA"/>
</dbReference>
<dbReference type="RefSeq" id="WP_205665620.1">
    <property type="nucleotide sequence ID" value="NZ_CP016379.1"/>
</dbReference>
<protein>
    <submittedName>
        <fullName evidence="6">Peptide ABC transporter substrate-binding protein</fullName>
    </submittedName>
</protein>
<dbReference type="InterPro" id="IPR039424">
    <property type="entry name" value="SBP_5"/>
</dbReference>
<dbReference type="GO" id="GO:0042597">
    <property type="term" value="C:periplasmic space"/>
    <property type="evidence" value="ECO:0007669"/>
    <property type="project" value="UniProtKB-ARBA"/>
</dbReference>
<gene>
    <name evidence="6" type="ORF">BBF96_10095</name>
</gene>
<dbReference type="InterPro" id="IPR030678">
    <property type="entry name" value="Peptide/Ni-bd"/>
</dbReference>
<dbReference type="InterPro" id="IPR000914">
    <property type="entry name" value="SBP_5_dom"/>
</dbReference>
<feature type="chain" id="PRO_5019500705" evidence="4">
    <location>
        <begin position="23"/>
        <end position="539"/>
    </location>
</feature>
<name>A0A3S9T2W9_9FIRM</name>
<evidence type="ECO:0000256" key="4">
    <source>
        <dbReference type="SAM" id="SignalP"/>
    </source>
</evidence>
<dbReference type="Proteomes" id="UP000267250">
    <property type="component" value="Chromosome"/>
</dbReference>
<evidence type="ECO:0000256" key="1">
    <source>
        <dbReference type="ARBA" id="ARBA00005695"/>
    </source>
</evidence>
<accession>A0A3S9T2W9</accession>
<reference evidence="6 7" key="1">
    <citation type="submission" date="2016-07" db="EMBL/GenBank/DDBJ databases">
        <title>Genome and transcriptome analysis of iron-reducing fermentative bacteria Anoxybacter fermentans.</title>
        <authorList>
            <person name="Zeng X."/>
            <person name="Shao Z."/>
        </authorList>
    </citation>
    <scope>NUCLEOTIDE SEQUENCE [LARGE SCALE GENOMIC DNA]</scope>
    <source>
        <strain evidence="6 7">DY22613</strain>
    </source>
</reference>
<evidence type="ECO:0000313" key="7">
    <source>
        <dbReference type="Proteomes" id="UP000267250"/>
    </source>
</evidence>
<dbReference type="SUPFAM" id="SSF53850">
    <property type="entry name" value="Periplasmic binding protein-like II"/>
    <property type="match status" value="1"/>
</dbReference>
<keyword evidence="3 4" id="KW-0732">Signal</keyword>
<dbReference type="GO" id="GO:0043190">
    <property type="term" value="C:ATP-binding cassette (ABC) transporter complex"/>
    <property type="evidence" value="ECO:0007669"/>
    <property type="project" value="InterPro"/>
</dbReference>
<feature type="domain" description="Solute-binding protein family 5" evidence="5">
    <location>
        <begin position="71"/>
        <end position="455"/>
    </location>
</feature>
<dbReference type="Gene3D" id="3.40.190.10">
    <property type="entry name" value="Periplasmic binding protein-like II"/>
    <property type="match status" value="1"/>
</dbReference>
<dbReference type="AlphaFoldDB" id="A0A3S9T2W9"/>
<evidence type="ECO:0000313" key="6">
    <source>
        <dbReference type="EMBL" id="AZR74896.1"/>
    </source>
</evidence>
<dbReference type="GO" id="GO:0015833">
    <property type="term" value="P:peptide transport"/>
    <property type="evidence" value="ECO:0007669"/>
    <property type="project" value="TreeGrafter"/>
</dbReference>
<dbReference type="PANTHER" id="PTHR30290">
    <property type="entry name" value="PERIPLASMIC BINDING COMPONENT OF ABC TRANSPORTER"/>
    <property type="match status" value="1"/>
</dbReference>
<evidence type="ECO:0000259" key="5">
    <source>
        <dbReference type="Pfam" id="PF00496"/>
    </source>
</evidence>
<organism evidence="6 7">
    <name type="scientific">Anoxybacter fermentans</name>
    <dbReference type="NCBI Taxonomy" id="1323375"/>
    <lineage>
        <taxon>Bacteria</taxon>
        <taxon>Bacillati</taxon>
        <taxon>Bacillota</taxon>
        <taxon>Clostridia</taxon>
        <taxon>Halanaerobiales</taxon>
        <taxon>Anoxybacter</taxon>
    </lineage>
</organism>
<dbReference type="Gene3D" id="3.10.105.10">
    <property type="entry name" value="Dipeptide-binding Protein, Domain 3"/>
    <property type="match status" value="1"/>
</dbReference>
<dbReference type="Gene3D" id="3.90.76.10">
    <property type="entry name" value="Dipeptide-binding Protein, Domain 1"/>
    <property type="match status" value="1"/>
</dbReference>
<feature type="signal peptide" evidence="4">
    <location>
        <begin position="1"/>
        <end position="22"/>
    </location>
</feature>
<sequence>MRRFTFLLICLLVLGITAVGFAAPKYGGIWKDALNSNPPYLDPVMATDTTSAEVDYQIFETLVENDTEGNLVPLLAESWEVNEDATIITFKLRKGVRFHATTEGGQPTANGGREVTAHDWVWTFNYICSPETNSPRAYFIDMIKGYDEYREGKTDHLAGVRALDDYTLQFELSGPFAPFLNVLAYNTFVVLPKEDVLKWGEDWNFHPVGTGPFKFEKWIQDDKIVLSKNENYWAKDENGNPLPYLDGIEFRIIIDHAVEWEEFKVGNIYQCYVDDPYYEEAKAKYPDTFFEKPMLGTYYYGMNMEKGPFANNKALRQAMNYAINREALIELVMNGRGEPAKGVLPPGMFAYNPDLKGYTYDPEKAKQLLKEAGYPDGFEVTLQYNTSSGHKRIAEALQAMYAQVGIKVNLKNVEWGTHLDTTARGEVPFFRMGWVADYNDPDNFLYVLLNSANKGPQGNYTRYHNPVFDMLTLRARRETNPEVRKKLYQEAEQIVVEDAPWVFIYHYTTHSLVQPFVKNYVLPSFGQYSNKFTKVWLDL</sequence>
<dbReference type="GO" id="GO:1904680">
    <property type="term" value="F:peptide transmembrane transporter activity"/>
    <property type="evidence" value="ECO:0007669"/>
    <property type="project" value="TreeGrafter"/>
</dbReference>
<keyword evidence="7" id="KW-1185">Reference proteome</keyword>
<dbReference type="CDD" id="cd00995">
    <property type="entry name" value="PBP2_NikA_DppA_OppA_like"/>
    <property type="match status" value="1"/>
</dbReference>
<proteinExistence type="inferred from homology"/>
<keyword evidence="2" id="KW-0813">Transport</keyword>
<dbReference type="KEGG" id="aft:BBF96_10095"/>
<evidence type="ECO:0000256" key="2">
    <source>
        <dbReference type="ARBA" id="ARBA00022448"/>
    </source>
</evidence>
<dbReference type="PANTHER" id="PTHR30290:SF9">
    <property type="entry name" value="OLIGOPEPTIDE-BINDING PROTEIN APPA"/>
    <property type="match status" value="1"/>
</dbReference>
<dbReference type="PIRSF" id="PIRSF002741">
    <property type="entry name" value="MppA"/>
    <property type="match status" value="1"/>
</dbReference>
<comment type="similarity">
    <text evidence="1">Belongs to the bacterial solute-binding protein 5 family.</text>
</comment>